<gene>
    <name evidence="1" type="ORF">Amac_029680</name>
</gene>
<dbReference type="SUPFAM" id="SSF54593">
    <property type="entry name" value="Glyoxalase/Bleomycin resistance protein/Dihydroxybiphenyl dioxygenase"/>
    <property type="match status" value="1"/>
</dbReference>
<comment type="caution">
    <text evidence="1">The sequence shown here is derived from an EMBL/GenBank/DDBJ whole genome shotgun (WGS) entry which is preliminary data.</text>
</comment>
<dbReference type="RefSeq" id="WP_155354915.1">
    <property type="nucleotide sequence ID" value="NZ_BAAAHL010000069.1"/>
</dbReference>
<sequence>MADHTHFDHVAIAVRRWSDAYPALVEELGGAWCLGGVTETFSPGQFRFAEEMTVEVLQPGSAGENFVSRFLTERGPAAHHLTFKVRSMAEFSSACAELGYDLLPAHLDVPGRTEIFVHPRASGMGTLLQAIEEHERFSVTTPRPAEVPAPSRPALRVAWVALVVPELDRAMALFTGVLGGTVLMSGDSGRGRHVLLEWAPGRRLLLLDGGAGAALGRGDGSPGVDHVLFSEPQEPLPRLQEIAGAAPVPGSDVLGLPLLDARHGRREVPGARHSAGVEPVAR</sequence>
<dbReference type="EMBL" id="BLAE01000015">
    <property type="protein sequence ID" value="GES09372.1"/>
    <property type="molecule type" value="Genomic_DNA"/>
</dbReference>
<name>A0A5M3WMS8_9ACTN</name>
<dbReference type="OrthoDB" id="5244171at2"/>
<reference evidence="1 2" key="1">
    <citation type="submission" date="2019-10" db="EMBL/GenBank/DDBJ databases">
        <title>Whole genome shotgun sequence of Acrocarpospora macrocephala NBRC 16266.</title>
        <authorList>
            <person name="Ichikawa N."/>
            <person name="Kimura A."/>
            <person name="Kitahashi Y."/>
            <person name="Komaki H."/>
            <person name="Oguchi A."/>
        </authorList>
    </citation>
    <scope>NUCLEOTIDE SEQUENCE [LARGE SCALE GENOMIC DNA]</scope>
    <source>
        <strain evidence="1 2">NBRC 16266</strain>
    </source>
</reference>
<dbReference type="Gene3D" id="3.10.180.10">
    <property type="entry name" value="2,3-Dihydroxybiphenyl 1,2-Dioxygenase, domain 1"/>
    <property type="match status" value="1"/>
</dbReference>
<dbReference type="AlphaFoldDB" id="A0A5M3WMS8"/>
<dbReference type="Proteomes" id="UP000331127">
    <property type="component" value="Unassembled WGS sequence"/>
</dbReference>
<evidence type="ECO:0000313" key="1">
    <source>
        <dbReference type="EMBL" id="GES09372.1"/>
    </source>
</evidence>
<accession>A0A5M3WMS8</accession>
<protein>
    <recommendedName>
        <fullName evidence="3">VOC domain-containing protein</fullName>
    </recommendedName>
</protein>
<evidence type="ECO:0008006" key="3">
    <source>
        <dbReference type="Google" id="ProtNLM"/>
    </source>
</evidence>
<keyword evidence="2" id="KW-1185">Reference proteome</keyword>
<evidence type="ECO:0000313" key="2">
    <source>
        <dbReference type="Proteomes" id="UP000331127"/>
    </source>
</evidence>
<dbReference type="InterPro" id="IPR029068">
    <property type="entry name" value="Glyas_Bleomycin-R_OHBP_Dase"/>
</dbReference>
<proteinExistence type="predicted"/>
<organism evidence="1 2">
    <name type="scientific">Acrocarpospora macrocephala</name>
    <dbReference type="NCBI Taxonomy" id="150177"/>
    <lineage>
        <taxon>Bacteria</taxon>
        <taxon>Bacillati</taxon>
        <taxon>Actinomycetota</taxon>
        <taxon>Actinomycetes</taxon>
        <taxon>Streptosporangiales</taxon>
        <taxon>Streptosporangiaceae</taxon>
        <taxon>Acrocarpospora</taxon>
    </lineage>
</organism>